<evidence type="ECO:0000256" key="2">
    <source>
        <dbReference type="ARBA" id="ARBA00004687"/>
    </source>
</evidence>
<proteinExistence type="inferred from homology"/>
<feature type="transmembrane region" description="Helical" evidence="11">
    <location>
        <begin position="182"/>
        <end position="212"/>
    </location>
</feature>
<evidence type="ECO:0000313" key="13">
    <source>
        <dbReference type="Proteomes" id="UP000092462"/>
    </source>
</evidence>
<organism evidence="12 13">
    <name type="scientific">Phlebotomus papatasi</name>
    <name type="common">Sandfly</name>
    <dbReference type="NCBI Taxonomy" id="29031"/>
    <lineage>
        <taxon>Eukaryota</taxon>
        <taxon>Metazoa</taxon>
        <taxon>Ecdysozoa</taxon>
        <taxon>Arthropoda</taxon>
        <taxon>Hexapoda</taxon>
        <taxon>Insecta</taxon>
        <taxon>Pterygota</taxon>
        <taxon>Neoptera</taxon>
        <taxon>Endopterygota</taxon>
        <taxon>Diptera</taxon>
        <taxon>Nematocera</taxon>
        <taxon>Psychodoidea</taxon>
        <taxon>Psychodidae</taxon>
        <taxon>Phlebotomus</taxon>
        <taxon>Phlebotomus</taxon>
    </lineage>
</organism>
<dbReference type="EnsemblMetazoa" id="PPAI009193-RA">
    <property type="protein sequence ID" value="PPAI009193-PA"/>
    <property type="gene ID" value="PPAI009193"/>
</dbReference>
<protein>
    <recommendedName>
        <fullName evidence="11">GPI mannosyltransferase 2</fullName>
        <ecNumber evidence="11">2.4.1.-</ecNumber>
    </recommendedName>
</protein>
<keyword evidence="13" id="KW-1185">Reference proteome</keyword>
<keyword evidence="9 11" id="KW-1133">Transmembrane helix</keyword>
<evidence type="ECO:0000256" key="6">
    <source>
        <dbReference type="ARBA" id="ARBA00022679"/>
    </source>
</evidence>
<evidence type="ECO:0000256" key="8">
    <source>
        <dbReference type="ARBA" id="ARBA00022824"/>
    </source>
</evidence>
<keyword evidence="7 11" id="KW-0812">Transmembrane</keyword>
<keyword evidence="6 11" id="KW-0808">Transferase</keyword>
<comment type="pathway">
    <text evidence="2 11">Glycolipid biosynthesis; glycosylphosphatidylinositol-anchor biosynthesis.</text>
</comment>
<feature type="transmembrane region" description="Helical" evidence="11">
    <location>
        <begin position="224"/>
        <end position="243"/>
    </location>
</feature>
<feature type="transmembrane region" description="Helical" evidence="11">
    <location>
        <begin position="142"/>
        <end position="162"/>
    </location>
</feature>
<dbReference type="GO" id="GO:0005789">
    <property type="term" value="C:endoplasmic reticulum membrane"/>
    <property type="evidence" value="ECO:0007669"/>
    <property type="project" value="UniProtKB-SubCell"/>
</dbReference>
<evidence type="ECO:0000256" key="5">
    <source>
        <dbReference type="ARBA" id="ARBA00022676"/>
    </source>
</evidence>
<evidence type="ECO:0000256" key="10">
    <source>
        <dbReference type="ARBA" id="ARBA00023136"/>
    </source>
</evidence>
<evidence type="ECO:0000256" key="11">
    <source>
        <dbReference type="RuleBase" id="RU363112"/>
    </source>
</evidence>
<dbReference type="Pfam" id="PF04188">
    <property type="entry name" value="Mannosyl_trans2"/>
    <property type="match status" value="1"/>
</dbReference>
<dbReference type="InterPro" id="IPR007315">
    <property type="entry name" value="PIG-V/Gpi18"/>
</dbReference>
<dbReference type="VEuPathDB" id="VectorBase:PPAPM1_007146"/>
<accession>A0A1B0DLF3</accession>
<keyword evidence="4 11" id="KW-0337">GPI-anchor biosynthesis</keyword>
<evidence type="ECO:0000256" key="1">
    <source>
        <dbReference type="ARBA" id="ARBA00004477"/>
    </source>
</evidence>
<comment type="similarity">
    <text evidence="3 11">Belongs to the PIGV family.</text>
</comment>
<dbReference type="EC" id="2.4.1.-" evidence="11"/>
<comment type="subcellular location">
    <subcellularLocation>
        <location evidence="1 11">Endoplasmic reticulum membrane</location>
        <topology evidence="1 11">Multi-pass membrane protein</topology>
    </subcellularLocation>
</comment>
<feature type="transmembrane region" description="Helical" evidence="11">
    <location>
        <begin position="103"/>
        <end position="122"/>
    </location>
</feature>
<evidence type="ECO:0000256" key="7">
    <source>
        <dbReference type="ARBA" id="ARBA00022692"/>
    </source>
</evidence>
<keyword evidence="5 11" id="KW-0328">Glycosyltransferase</keyword>
<evidence type="ECO:0000256" key="9">
    <source>
        <dbReference type="ARBA" id="ARBA00022989"/>
    </source>
</evidence>
<dbReference type="VEuPathDB" id="VectorBase:PPAI009193"/>
<evidence type="ECO:0000256" key="4">
    <source>
        <dbReference type="ARBA" id="ARBA00022502"/>
    </source>
</evidence>
<evidence type="ECO:0000313" key="12">
    <source>
        <dbReference type="EnsemblMetazoa" id="PPAI009193-PA"/>
    </source>
</evidence>
<dbReference type="PANTHER" id="PTHR12468">
    <property type="entry name" value="GPI MANNOSYLTRANSFERASE 2"/>
    <property type="match status" value="1"/>
</dbReference>
<name>A0A1B0DLF3_PHLPP</name>
<dbReference type="AlphaFoldDB" id="A0A1B0DLF3"/>
<reference evidence="12" key="1">
    <citation type="submission" date="2022-08" db="UniProtKB">
        <authorList>
            <consortium name="EnsemblMetazoa"/>
        </authorList>
    </citation>
    <scope>IDENTIFICATION</scope>
    <source>
        <strain evidence="12">Israel</strain>
    </source>
</reference>
<dbReference type="GO" id="GO:0031501">
    <property type="term" value="C:mannosyltransferase complex"/>
    <property type="evidence" value="ECO:0007669"/>
    <property type="project" value="TreeGrafter"/>
</dbReference>
<dbReference type="EMBL" id="AJVK01071545">
    <property type="status" value="NOT_ANNOTATED_CDS"/>
    <property type="molecule type" value="Genomic_DNA"/>
</dbReference>
<comment type="caution">
    <text evidence="11">Lacks conserved residue(s) required for the propagation of feature annotation.</text>
</comment>
<dbReference type="PANTHER" id="PTHR12468:SF2">
    <property type="entry name" value="GPI MANNOSYLTRANSFERASE 2"/>
    <property type="match status" value="1"/>
</dbReference>
<dbReference type="GO" id="GO:0006506">
    <property type="term" value="P:GPI anchor biosynthetic process"/>
    <property type="evidence" value="ECO:0007669"/>
    <property type="project" value="UniProtKB-KW"/>
</dbReference>
<evidence type="ECO:0000256" key="3">
    <source>
        <dbReference type="ARBA" id="ARBA00008698"/>
    </source>
</evidence>
<keyword evidence="10 11" id="KW-0472">Membrane</keyword>
<comment type="function">
    <text evidence="11">Mannosyltransferase involved in glycosylphosphatidylinositol-anchor biosynthesis.</text>
</comment>
<keyword evidence="8 11" id="KW-0256">Endoplasmic reticulum</keyword>
<dbReference type="GO" id="GO:0000009">
    <property type="term" value="F:alpha-1,6-mannosyltransferase activity"/>
    <property type="evidence" value="ECO:0007669"/>
    <property type="project" value="InterPro"/>
</dbReference>
<sequence length="272" mass="31142">MRISIQQLALLSRILVIFIQCLANLLPDHDAGVFLSPMAPGKPRKLDGLVEGLLGGLRRWDGQYFLHIAEYGYTYENVLAFFPLFPLCVRTIGQFLQYLLPFLSLRSILLLVAVSLNVYFFVKATQSLYELSFRVLGQRSRAKIVAVLFCFNPSSIFFTAPYSESLFAWLTFTFMRQCVQDISVSITFPLSLSILCRSNGLLNIGFLFYFALRKIIRELSVKTFLGVVLKSAVISFFVVFHFGLLQAYHFYLFCHQLNIKFPQHVVDYAHAK</sequence>
<dbReference type="Proteomes" id="UP000092462">
    <property type="component" value="Unassembled WGS sequence"/>
</dbReference>
<dbReference type="GO" id="GO:0004376">
    <property type="term" value="F:GPI mannosyltransferase activity"/>
    <property type="evidence" value="ECO:0007669"/>
    <property type="project" value="InterPro"/>
</dbReference>